<proteinExistence type="predicted"/>
<evidence type="ECO:0000313" key="1">
    <source>
        <dbReference type="EMBL" id="KAL2502278.1"/>
    </source>
</evidence>
<keyword evidence="2" id="KW-1185">Reference proteome</keyword>
<dbReference type="AlphaFoldDB" id="A0ABD1SNI8"/>
<dbReference type="Proteomes" id="UP001604277">
    <property type="component" value="Unassembled WGS sequence"/>
</dbReference>
<name>A0ABD1SNI8_9LAMI</name>
<gene>
    <name evidence="1" type="ORF">Fot_36126</name>
</gene>
<protein>
    <submittedName>
        <fullName evidence="1">Uncharacterized protein</fullName>
    </submittedName>
</protein>
<evidence type="ECO:0000313" key="2">
    <source>
        <dbReference type="Proteomes" id="UP001604277"/>
    </source>
</evidence>
<sequence>MGCSRGHKCHQFLGNLTYLYCNNIFYESNASVISFRDNLNPNLKELNFSLYKELAKKHGFDLSSLLEKLLKIGILLLDGFALKQKGFIKHPMSTLCSKLEAVLKPCHSRRYSYRPHEKPEIIHLSSADLVQKA</sequence>
<organism evidence="1 2">
    <name type="scientific">Forsythia ovata</name>
    <dbReference type="NCBI Taxonomy" id="205694"/>
    <lineage>
        <taxon>Eukaryota</taxon>
        <taxon>Viridiplantae</taxon>
        <taxon>Streptophyta</taxon>
        <taxon>Embryophyta</taxon>
        <taxon>Tracheophyta</taxon>
        <taxon>Spermatophyta</taxon>
        <taxon>Magnoliopsida</taxon>
        <taxon>eudicotyledons</taxon>
        <taxon>Gunneridae</taxon>
        <taxon>Pentapetalae</taxon>
        <taxon>asterids</taxon>
        <taxon>lamiids</taxon>
        <taxon>Lamiales</taxon>
        <taxon>Oleaceae</taxon>
        <taxon>Forsythieae</taxon>
        <taxon>Forsythia</taxon>
    </lineage>
</organism>
<dbReference type="EMBL" id="JBFOLJ010000010">
    <property type="protein sequence ID" value="KAL2502278.1"/>
    <property type="molecule type" value="Genomic_DNA"/>
</dbReference>
<accession>A0ABD1SNI8</accession>
<comment type="caution">
    <text evidence="1">The sequence shown here is derived from an EMBL/GenBank/DDBJ whole genome shotgun (WGS) entry which is preliminary data.</text>
</comment>
<reference evidence="2" key="1">
    <citation type="submission" date="2024-07" db="EMBL/GenBank/DDBJ databases">
        <title>Two chromosome-level genome assemblies of Korean endemic species Abeliophyllum distichum and Forsythia ovata (Oleaceae).</title>
        <authorList>
            <person name="Jang H."/>
        </authorList>
    </citation>
    <scope>NUCLEOTIDE SEQUENCE [LARGE SCALE GENOMIC DNA]</scope>
</reference>